<gene>
    <name evidence="2" type="ORF">E3O19_00175</name>
</gene>
<reference evidence="2 3" key="1">
    <citation type="submission" date="2019-03" db="EMBL/GenBank/DDBJ databases">
        <title>Genomics of glacier-inhabiting Cryobacterium strains.</title>
        <authorList>
            <person name="Liu Q."/>
            <person name="Xin Y.-H."/>
        </authorList>
    </citation>
    <scope>NUCLEOTIDE SEQUENCE [LARGE SCALE GENOMIC DNA]</scope>
    <source>
        <strain evidence="2 3">MDT1-3</strain>
    </source>
</reference>
<sequence>MTFANAGTLGVVPGKRDELVAHLTQRSDTLKQIGCLAYEVGVSDDDLDTVFVVELWDSAEAHQASLALPEVQASIATARPLLSGAFGGFRFTAVGSPLRD</sequence>
<dbReference type="OrthoDB" id="165368at2"/>
<dbReference type="RefSeq" id="WP_134564624.1">
    <property type="nucleotide sequence ID" value="NZ_SOFP01000004.1"/>
</dbReference>
<keyword evidence="2" id="KW-0560">Oxidoreductase</keyword>
<dbReference type="GO" id="GO:0004497">
    <property type="term" value="F:monooxygenase activity"/>
    <property type="evidence" value="ECO:0007669"/>
    <property type="project" value="UniProtKB-KW"/>
</dbReference>
<keyword evidence="2" id="KW-0503">Monooxygenase</keyword>
<evidence type="ECO:0000313" key="3">
    <source>
        <dbReference type="Proteomes" id="UP000298412"/>
    </source>
</evidence>
<dbReference type="Pfam" id="PF03992">
    <property type="entry name" value="ABM"/>
    <property type="match status" value="1"/>
</dbReference>
<dbReference type="InterPro" id="IPR007138">
    <property type="entry name" value="ABM_dom"/>
</dbReference>
<dbReference type="Gene3D" id="3.30.70.100">
    <property type="match status" value="1"/>
</dbReference>
<evidence type="ECO:0000259" key="1">
    <source>
        <dbReference type="PROSITE" id="PS51725"/>
    </source>
</evidence>
<comment type="caution">
    <text evidence="2">The sequence shown here is derived from an EMBL/GenBank/DDBJ whole genome shotgun (WGS) entry which is preliminary data.</text>
</comment>
<dbReference type="PROSITE" id="PS51725">
    <property type="entry name" value="ABM"/>
    <property type="match status" value="1"/>
</dbReference>
<proteinExistence type="predicted"/>
<evidence type="ECO:0000313" key="2">
    <source>
        <dbReference type="EMBL" id="TFC21415.1"/>
    </source>
</evidence>
<dbReference type="SUPFAM" id="SSF54909">
    <property type="entry name" value="Dimeric alpha+beta barrel"/>
    <property type="match status" value="1"/>
</dbReference>
<keyword evidence="3" id="KW-1185">Reference proteome</keyword>
<dbReference type="Proteomes" id="UP000298412">
    <property type="component" value="Unassembled WGS sequence"/>
</dbReference>
<accession>A0A4R8WYQ6</accession>
<protein>
    <submittedName>
        <fullName evidence="2">Antibiotic biosynthesis monooxygenase</fullName>
    </submittedName>
</protein>
<dbReference type="InterPro" id="IPR011008">
    <property type="entry name" value="Dimeric_a/b-barrel"/>
</dbReference>
<dbReference type="AlphaFoldDB" id="A0A4R8WYQ6"/>
<dbReference type="EMBL" id="SOFP01000004">
    <property type="protein sequence ID" value="TFC21415.1"/>
    <property type="molecule type" value="Genomic_DNA"/>
</dbReference>
<organism evidence="2 3">
    <name type="scientific">Cryobacterium algoritolerans</name>
    <dbReference type="NCBI Taxonomy" id="1259184"/>
    <lineage>
        <taxon>Bacteria</taxon>
        <taxon>Bacillati</taxon>
        <taxon>Actinomycetota</taxon>
        <taxon>Actinomycetes</taxon>
        <taxon>Micrococcales</taxon>
        <taxon>Microbacteriaceae</taxon>
        <taxon>Cryobacterium</taxon>
    </lineage>
</organism>
<feature type="domain" description="ABM" evidence="1">
    <location>
        <begin position="3"/>
        <end position="91"/>
    </location>
</feature>
<name>A0A4R8WYQ6_9MICO</name>